<dbReference type="Pfam" id="PF19038">
    <property type="entry name" value="Fuz_longin_3"/>
    <property type="match status" value="1"/>
</dbReference>
<dbReference type="InterPro" id="IPR043970">
    <property type="entry name" value="FUZ/MON1/HPS1_longin_3"/>
</dbReference>
<dbReference type="Pfam" id="PF19036">
    <property type="entry name" value="Fuz_longin_1"/>
    <property type="match status" value="1"/>
</dbReference>
<dbReference type="GO" id="GO:0006914">
    <property type="term" value="P:autophagy"/>
    <property type="evidence" value="ECO:0007669"/>
    <property type="project" value="UniProtKB-UniRule"/>
</dbReference>
<dbReference type="EMBL" id="CP034456">
    <property type="protein sequence ID" value="QBM86557.1"/>
    <property type="molecule type" value="Genomic_DNA"/>
</dbReference>
<evidence type="ECO:0000256" key="4">
    <source>
        <dbReference type="RuleBase" id="RU367048"/>
    </source>
</evidence>
<evidence type="ECO:0000256" key="2">
    <source>
        <dbReference type="ARBA" id="ARBA00008968"/>
    </source>
</evidence>
<evidence type="ECO:0000256" key="1">
    <source>
        <dbReference type="ARBA" id="ARBA00004380"/>
    </source>
</evidence>
<comment type="similarity">
    <text evidence="2 4">Belongs to the MON1/SAND family.</text>
</comment>
<dbReference type="GO" id="GO:0016192">
    <property type="term" value="P:vesicle-mediated transport"/>
    <property type="evidence" value="ECO:0007669"/>
    <property type="project" value="InterPro"/>
</dbReference>
<gene>
    <name evidence="8" type="primary">MPUL0A12020</name>
    <name evidence="8" type="ORF">METSCH_A12020</name>
</gene>
<accession>A0A4P6XH01</accession>
<name>A0A4P6XH01_9ASCO</name>
<sequence>MTISDGTPSPKAPSLRTARSFISHSGILPDTSSHAAGATTAVTLESATHAELASEATHRRNELAPVSLRAPSFLDSFSPHLESIESSDGEACSDHAELQLPELLSELMLAPSSGRKSEGPLTGYNPLTEDNTAFDDGFLRLRVLVDKLELDFKKKLKHFFILSVAGKPIYSLNGNDDVLMGYMGLITTIIASFQEGMKKDVYSISLELLRIVVKNKYPLILVAISRIPHEITSVHPGGVSIMENQLECLHNYLLAVLSKAVITKNFRSGMNYDLRRMLSVQDFHALDTLAMKLTYGFLLDEDAVFIDTSYYLGAILGNSMRCLRISNTSRTRLNEILLSTKKLRRSNGNPDFVSSISNRLTGTEESDQLTADLLFGFLTIDDQVLAHMRPRNHKLQSQDISTLLSAIQLNCSTVPKDKGTDLWIPLCMANFNSSGFVYCYVKEFSLGYCEKPITIILISGSKNSFYNMKEAANHVVAKVQHNKLLNKGLESDLSLKEGKKPILASLRVTCIKHFIYKRKEFDQVFIEDCEDDTIQHDTTRIGNSLQILSLYSNLIIARGKEEGTKNVKTKKLTYTRLQLNGKFLTGFSLMDDAYEFYCLCEGTASSRTIISESLRIIRWCDRYKKRLFVREGVIF</sequence>
<evidence type="ECO:0000259" key="6">
    <source>
        <dbReference type="Pfam" id="PF19037"/>
    </source>
</evidence>
<dbReference type="PANTHER" id="PTHR13027:SF7">
    <property type="entry name" value="VACUOLAR FUSION PROTEIN MON1 HOMOLOG"/>
    <property type="match status" value="1"/>
</dbReference>
<dbReference type="InterPro" id="IPR043972">
    <property type="entry name" value="FUZ/MON1/HPS1_longin_1"/>
</dbReference>
<reference evidence="9" key="1">
    <citation type="submission" date="2019-03" db="EMBL/GenBank/DDBJ databases">
        <title>Snf2 controls pulcherriminic acid biosynthesis and connects pigmentation and antifungal activity of the yeast Metschnikowia pulcherrima.</title>
        <authorList>
            <person name="Gore-Lloyd D."/>
            <person name="Sumann I."/>
            <person name="Brachmann A.O."/>
            <person name="Schneeberger K."/>
            <person name="Ortiz-Merino R.A."/>
            <person name="Moreno-Beltran M."/>
            <person name="Schlaefli M."/>
            <person name="Kirner P."/>
            <person name="Santos Kron A."/>
            <person name="Wolfe K.H."/>
            <person name="Piel J."/>
            <person name="Ahrens C.H."/>
            <person name="Henk D."/>
            <person name="Freimoser F.M."/>
        </authorList>
    </citation>
    <scope>NUCLEOTIDE SEQUENCE [LARGE SCALE GENOMIC DNA]</scope>
    <source>
        <strain evidence="9">APC 1.2</strain>
    </source>
</reference>
<dbReference type="InterPro" id="IPR004353">
    <property type="entry name" value="Mon1"/>
</dbReference>
<proteinExistence type="inferred from homology"/>
<dbReference type="GO" id="GO:0006623">
    <property type="term" value="P:protein targeting to vacuole"/>
    <property type="evidence" value="ECO:0007669"/>
    <property type="project" value="UniProtKB-UniRule"/>
</dbReference>
<dbReference type="Proteomes" id="UP000292447">
    <property type="component" value="Chromosome I"/>
</dbReference>
<dbReference type="STRING" id="2163413.A0A4P6XH01"/>
<feature type="domain" description="FUZ/MON1/HPS1 first Longin" evidence="5">
    <location>
        <begin position="157"/>
        <end position="286"/>
    </location>
</feature>
<evidence type="ECO:0000256" key="3">
    <source>
        <dbReference type="ARBA" id="ARBA00018132"/>
    </source>
</evidence>
<dbReference type="PANTHER" id="PTHR13027">
    <property type="entry name" value="SAND PROTEIN-RELATED"/>
    <property type="match status" value="1"/>
</dbReference>
<organism evidence="8 9">
    <name type="scientific">Metschnikowia aff. pulcherrima</name>
    <dbReference type="NCBI Taxonomy" id="2163413"/>
    <lineage>
        <taxon>Eukaryota</taxon>
        <taxon>Fungi</taxon>
        <taxon>Dikarya</taxon>
        <taxon>Ascomycota</taxon>
        <taxon>Saccharomycotina</taxon>
        <taxon>Pichiomycetes</taxon>
        <taxon>Metschnikowiaceae</taxon>
        <taxon>Metschnikowia</taxon>
    </lineage>
</organism>
<keyword evidence="9" id="KW-1185">Reference proteome</keyword>
<protein>
    <recommendedName>
        <fullName evidence="3 4">Vacuolar fusion protein MON1</fullName>
    </recommendedName>
</protein>
<keyword evidence="4" id="KW-0472">Membrane</keyword>
<dbReference type="PRINTS" id="PR01546">
    <property type="entry name" value="YEAST73DUF"/>
</dbReference>
<keyword evidence="4" id="KW-0813">Transport</keyword>
<keyword evidence="4" id="KW-0926">Vacuole</keyword>
<evidence type="ECO:0000313" key="8">
    <source>
        <dbReference type="EMBL" id="QBM86557.1"/>
    </source>
</evidence>
<dbReference type="Pfam" id="PF19037">
    <property type="entry name" value="Fuz_longin_2"/>
    <property type="match status" value="1"/>
</dbReference>
<comment type="function">
    <text evidence="4">Required for multiple vacuole delivery pathways including the cytoplasm to vacuole transport (Cvt), autophagy, pexophagy and endocytosis.</text>
</comment>
<dbReference type="GO" id="GO:0000329">
    <property type="term" value="C:fungal-type vacuole membrane"/>
    <property type="evidence" value="ECO:0007669"/>
    <property type="project" value="TreeGrafter"/>
</dbReference>
<evidence type="ECO:0000259" key="5">
    <source>
        <dbReference type="Pfam" id="PF19036"/>
    </source>
</evidence>
<dbReference type="InterPro" id="IPR043971">
    <property type="entry name" value="FUZ/MON1/HPS1_longin_2"/>
</dbReference>
<keyword evidence="4" id="KW-0967">Endosome</keyword>
<dbReference type="GO" id="GO:0032585">
    <property type="term" value="C:multivesicular body membrane"/>
    <property type="evidence" value="ECO:0007669"/>
    <property type="project" value="UniProtKB-SubCell"/>
</dbReference>
<dbReference type="AlphaFoldDB" id="A0A4P6XH01"/>
<comment type="subcellular location">
    <subcellularLocation>
        <location evidence="4">Endosome</location>
        <location evidence="4">Multivesicular body membrane</location>
        <topology evidence="4">Peripheral membrane protein</topology>
    </subcellularLocation>
    <subcellularLocation>
        <location evidence="1 4">Prevacuolar compartment membrane</location>
        <topology evidence="1 4">Peripheral membrane protein</topology>
    </subcellularLocation>
    <subcellularLocation>
        <location evidence="4">Vacuole membrane</location>
        <topology evidence="4">Peripheral membrane protein</topology>
    </subcellularLocation>
</comment>
<evidence type="ECO:0000313" key="9">
    <source>
        <dbReference type="Proteomes" id="UP000292447"/>
    </source>
</evidence>
<feature type="domain" description="FUZ/MON1/HPS1 second Longin" evidence="6">
    <location>
        <begin position="372"/>
        <end position="475"/>
    </location>
</feature>
<keyword evidence="4" id="KW-0072">Autophagy</keyword>
<dbReference type="GO" id="GO:0035658">
    <property type="term" value="C:Mon1-Ccz1 complex"/>
    <property type="evidence" value="ECO:0007669"/>
    <property type="project" value="TreeGrafter"/>
</dbReference>
<evidence type="ECO:0000259" key="7">
    <source>
        <dbReference type="Pfam" id="PF19038"/>
    </source>
</evidence>
<feature type="domain" description="FUZ/MON1/HPS1 third Longin" evidence="7">
    <location>
        <begin position="511"/>
        <end position="622"/>
    </location>
</feature>
<keyword evidence="4" id="KW-0653">Protein transport</keyword>